<reference evidence="2 3" key="1">
    <citation type="submission" date="2019-05" db="EMBL/GenBank/DDBJ databases">
        <title>Tamlana fucoidanivorans sp. nov., isolated from the surface of algae collected from Fujian province in China.</title>
        <authorList>
            <person name="Li J."/>
        </authorList>
    </citation>
    <scope>NUCLEOTIDE SEQUENCE [LARGE SCALE GENOMIC DNA]</scope>
    <source>
        <strain evidence="2 3">CW2-9</strain>
    </source>
</reference>
<dbReference type="RefSeq" id="WP_139698803.1">
    <property type="nucleotide sequence ID" value="NZ_CP074074.1"/>
</dbReference>
<evidence type="ECO:0000313" key="3">
    <source>
        <dbReference type="Proteomes" id="UP000308713"/>
    </source>
</evidence>
<dbReference type="PROSITE" id="PS51257">
    <property type="entry name" value="PROKAR_LIPOPROTEIN"/>
    <property type="match status" value="1"/>
</dbReference>
<name>A0A5C4SCX1_9FLAO</name>
<dbReference type="AlphaFoldDB" id="A0A5C4SCX1"/>
<dbReference type="OrthoDB" id="1424284at2"/>
<keyword evidence="3" id="KW-1185">Reference proteome</keyword>
<dbReference type="InterPro" id="IPR011990">
    <property type="entry name" value="TPR-like_helical_dom_sf"/>
</dbReference>
<comment type="caution">
    <text evidence="2">The sequence shown here is derived from an EMBL/GenBank/DDBJ whole genome shotgun (WGS) entry which is preliminary data.</text>
</comment>
<sequence>MKKAIYISVLTILISCKNEKKATNPLVIEYQEKGIEFQMQNKTDSAIVYFKKALEIDPTDIPTYESLVKTYWWNEQPELALGILESAPTEMQKSNSILTLKGMTLEKMDKLNQAMDLYKTAFEQSPKVRYKNEENIMEYVGYLTLQTIVGEKEKAIADLKRLKSKKLTESEKQYVNSIEPLIRNYNGGGYNSIFGNE</sequence>
<accession>A0A5C4SCX1</accession>
<dbReference type="Gene3D" id="1.25.40.10">
    <property type="entry name" value="Tetratricopeptide repeat domain"/>
    <property type="match status" value="1"/>
</dbReference>
<organism evidence="2 3">
    <name type="scientific">Allotamlana fucoidanivorans</name>
    <dbReference type="NCBI Taxonomy" id="2583814"/>
    <lineage>
        <taxon>Bacteria</taxon>
        <taxon>Pseudomonadati</taxon>
        <taxon>Bacteroidota</taxon>
        <taxon>Flavobacteriia</taxon>
        <taxon>Flavobacteriales</taxon>
        <taxon>Flavobacteriaceae</taxon>
        <taxon>Allotamlana</taxon>
    </lineage>
</organism>
<proteinExistence type="predicted"/>
<dbReference type="PROSITE" id="PS50005">
    <property type="entry name" value="TPR"/>
    <property type="match status" value="1"/>
</dbReference>
<gene>
    <name evidence="2" type="ORF">FGF67_16170</name>
</gene>
<dbReference type="EMBL" id="VDCS01000022">
    <property type="protein sequence ID" value="TNJ41325.1"/>
    <property type="molecule type" value="Genomic_DNA"/>
</dbReference>
<evidence type="ECO:0000313" key="2">
    <source>
        <dbReference type="EMBL" id="TNJ41325.1"/>
    </source>
</evidence>
<dbReference type="Pfam" id="PF14559">
    <property type="entry name" value="TPR_19"/>
    <property type="match status" value="1"/>
</dbReference>
<dbReference type="PANTHER" id="PTHR12558">
    <property type="entry name" value="CELL DIVISION CYCLE 16,23,27"/>
    <property type="match status" value="1"/>
</dbReference>
<protein>
    <submittedName>
        <fullName evidence="2">Uncharacterized protein</fullName>
    </submittedName>
</protein>
<evidence type="ECO:0000256" key="1">
    <source>
        <dbReference type="PROSITE-ProRule" id="PRU00339"/>
    </source>
</evidence>
<dbReference type="InterPro" id="IPR019734">
    <property type="entry name" value="TPR_rpt"/>
</dbReference>
<feature type="repeat" description="TPR" evidence="1">
    <location>
        <begin position="27"/>
        <end position="60"/>
    </location>
</feature>
<dbReference type="Proteomes" id="UP000308713">
    <property type="component" value="Unassembled WGS sequence"/>
</dbReference>
<dbReference type="SUPFAM" id="SSF48452">
    <property type="entry name" value="TPR-like"/>
    <property type="match status" value="1"/>
</dbReference>
<dbReference type="SMART" id="SM00028">
    <property type="entry name" value="TPR"/>
    <property type="match status" value="2"/>
</dbReference>
<keyword evidence="1" id="KW-0802">TPR repeat</keyword>
<dbReference type="PANTHER" id="PTHR12558:SF13">
    <property type="entry name" value="CELL DIVISION CYCLE PROTEIN 27 HOMOLOG"/>
    <property type="match status" value="1"/>
</dbReference>